<reference evidence="5" key="1">
    <citation type="journal article" date="2023" name="Nat. Commun.">
        <title>Diploid and tetraploid genomes of Acorus and the evolution of monocots.</title>
        <authorList>
            <person name="Ma L."/>
            <person name="Liu K.W."/>
            <person name="Li Z."/>
            <person name="Hsiao Y.Y."/>
            <person name="Qi Y."/>
            <person name="Fu T."/>
            <person name="Tang G.D."/>
            <person name="Zhang D."/>
            <person name="Sun W.H."/>
            <person name="Liu D.K."/>
            <person name="Li Y."/>
            <person name="Chen G.Z."/>
            <person name="Liu X.D."/>
            <person name="Liao X.Y."/>
            <person name="Jiang Y.T."/>
            <person name="Yu X."/>
            <person name="Hao Y."/>
            <person name="Huang J."/>
            <person name="Zhao X.W."/>
            <person name="Ke S."/>
            <person name="Chen Y.Y."/>
            <person name="Wu W.L."/>
            <person name="Hsu J.L."/>
            <person name="Lin Y.F."/>
            <person name="Huang M.D."/>
            <person name="Li C.Y."/>
            <person name="Huang L."/>
            <person name="Wang Z.W."/>
            <person name="Zhao X."/>
            <person name="Zhong W.Y."/>
            <person name="Peng D.H."/>
            <person name="Ahmad S."/>
            <person name="Lan S."/>
            <person name="Zhang J.S."/>
            <person name="Tsai W.C."/>
            <person name="Van de Peer Y."/>
            <person name="Liu Z.J."/>
        </authorList>
    </citation>
    <scope>NUCLEOTIDE SEQUENCE</scope>
    <source>
        <strain evidence="5">CP</strain>
    </source>
</reference>
<gene>
    <name evidence="5" type="ORF">QJS10_CPB13g00608</name>
</gene>
<evidence type="ECO:0000313" key="6">
    <source>
        <dbReference type="Proteomes" id="UP001180020"/>
    </source>
</evidence>
<evidence type="ECO:0000256" key="1">
    <source>
        <dbReference type="ARBA" id="ARBA00023002"/>
    </source>
</evidence>
<evidence type="ECO:0000259" key="4">
    <source>
        <dbReference type="Pfam" id="PF01494"/>
    </source>
</evidence>
<evidence type="ECO:0000256" key="2">
    <source>
        <dbReference type="ARBA" id="ARBA00023033"/>
    </source>
</evidence>
<keyword evidence="6" id="KW-1185">Reference proteome</keyword>
<dbReference type="PANTHER" id="PTHR45934">
    <property type="entry name" value="FAD/NAD(P)-BINDING OXIDOREDUCTASE FAMILY PROTEIN"/>
    <property type="match status" value="1"/>
</dbReference>
<dbReference type="PANTHER" id="PTHR45934:SF1">
    <property type="entry name" value="OS04G0423100 PROTEIN"/>
    <property type="match status" value="1"/>
</dbReference>
<dbReference type="GO" id="GO:0071949">
    <property type="term" value="F:FAD binding"/>
    <property type="evidence" value="ECO:0007669"/>
    <property type="project" value="InterPro"/>
</dbReference>
<name>A0AAV9DHB8_ACOCL</name>
<sequence length="310" mass="34507">MLETLAEELPSEAIRFSLRLRSIKTEAVEGSSIAILRLDDGTTIKAKVGITRLSIKVLIGCDGIHSVAAQWLGLIEPVSSGRSRTRGLSVYLEGHRMRREFLSFMKERTSAGIVPPNDKEVYWYTSHNSFHGDKYILQDEFKLFVEDLVRDPESMKNLLLEKLINDFAPNLLDVIRHSESETLTWANPMYRYPWDLIVGRSAWRGCVTVAGDAMHPMTPDLGQGGCTSLEDAVVLARRIGPVLVGGGDVEGAVEGYVRERRWRLAVIAAVAYVMGLGQTRVNGWLGAFVKFVMDHTFAKVLPGAIAKIYE</sequence>
<accession>A0AAV9DHB8</accession>
<dbReference type="PRINTS" id="PR00420">
    <property type="entry name" value="RNGMNOXGNASE"/>
</dbReference>
<keyword evidence="1" id="KW-0560">Oxidoreductase</keyword>
<evidence type="ECO:0000256" key="3">
    <source>
        <dbReference type="ARBA" id="ARBA00024018"/>
    </source>
</evidence>
<dbReference type="InterPro" id="IPR044560">
    <property type="entry name" value="MOase"/>
</dbReference>
<comment type="caution">
    <text evidence="5">The sequence shown here is derived from an EMBL/GenBank/DDBJ whole genome shotgun (WGS) entry which is preliminary data.</text>
</comment>
<protein>
    <recommendedName>
        <fullName evidence="4">FAD-binding domain-containing protein</fullName>
    </recommendedName>
</protein>
<dbReference type="GO" id="GO:0004497">
    <property type="term" value="F:monooxygenase activity"/>
    <property type="evidence" value="ECO:0007669"/>
    <property type="project" value="UniProtKB-KW"/>
</dbReference>
<dbReference type="InterPro" id="IPR036188">
    <property type="entry name" value="FAD/NAD-bd_sf"/>
</dbReference>
<reference evidence="5" key="2">
    <citation type="submission" date="2023-06" db="EMBL/GenBank/DDBJ databases">
        <authorList>
            <person name="Ma L."/>
            <person name="Liu K.-W."/>
            <person name="Li Z."/>
            <person name="Hsiao Y.-Y."/>
            <person name="Qi Y."/>
            <person name="Fu T."/>
            <person name="Tang G."/>
            <person name="Zhang D."/>
            <person name="Sun W.-H."/>
            <person name="Liu D.-K."/>
            <person name="Li Y."/>
            <person name="Chen G.-Z."/>
            <person name="Liu X.-D."/>
            <person name="Liao X.-Y."/>
            <person name="Jiang Y.-T."/>
            <person name="Yu X."/>
            <person name="Hao Y."/>
            <person name="Huang J."/>
            <person name="Zhao X.-W."/>
            <person name="Ke S."/>
            <person name="Chen Y.-Y."/>
            <person name="Wu W.-L."/>
            <person name="Hsu J.-L."/>
            <person name="Lin Y.-F."/>
            <person name="Huang M.-D."/>
            <person name="Li C.-Y."/>
            <person name="Huang L."/>
            <person name="Wang Z.-W."/>
            <person name="Zhao X."/>
            <person name="Zhong W.-Y."/>
            <person name="Peng D.-H."/>
            <person name="Ahmad S."/>
            <person name="Lan S."/>
            <person name="Zhang J.-S."/>
            <person name="Tsai W.-C."/>
            <person name="Van De Peer Y."/>
            <person name="Liu Z.-J."/>
        </authorList>
    </citation>
    <scope>NUCLEOTIDE SEQUENCE</scope>
    <source>
        <strain evidence="5">CP</strain>
        <tissue evidence="5">Leaves</tissue>
    </source>
</reference>
<keyword evidence="2" id="KW-0503">Monooxygenase</keyword>
<dbReference type="AlphaFoldDB" id="A0AAV9DHB8"/>
<dbReference type="Proteomes" id="UP001180020">
    <property type="component" value="Unassembled WGS sequence"/>
</dbReference>
<feature type="domain" description="FAD-binding" evidence="4">
    <location>
        <begin position="2"/>
        <end position="262"/>
    </location>
</feature>
<dbReference type="Pfam" id="PF01494">
    <property type="entry name" value="FAD_binding_3"/>
    <property type="match status" value="1"/>
</dbReference>
<dbReference type="EMBL" id="JAUJYO010000013">
    <property type="protein sequence ID" value="KAK1299542.1"/>
    <property type="molecule type" value="Genomic_DNA"/>
</dbReference>
<dbReference type="SUPFAM" id="SSF51905">
    <property type="entry name" value="FAD/NAD(P)-binding domain"/>
    <property type="match status" value="1"/>
</dbReference>
<proteinExistence type="inferred from homology"/>
<organism evidence="5 6">
    <name type="scientific">Acorus calamus</name>
    <name type="common">Sweet flag</name>
    <dbReference type="NCBI Taxonomy" id="4465"/>
    <lineage>
        <taxon>Eukaryota</taxon>
        <taxon>Viridiplantae</taxon>
        <taxon>Streptophyta</taxon>
        <taxon>Embryophyta</taxon>
        <taxon>Tracheophyta</taxon>
        <taxon>Spermatophyta</taxon>
        <taxon>Magnoliopsida</taxon>
        <taxon>Liliopsida</taxon>
        <taxon>Acoraceae</taxon>
        <taxon>Acorus</taxon>
    </lineage>
</organism>
<dbReference type="InterPro" id="IPR002938">
    <property type="entry name" value="FAD-bd"/>
</dbReference>
<evidence type="ECO:0000313" key="5">
    <source>
        <dbReference type="EMBL" id="KAK1299542.1"/>
    </source>
</evidence>
<dbReference type="Gene3D" id="3.50.50.60">
    <property type="entry name" value="FAD/NAD(P)-binding domain"/>
    <property type="match status" value="1"/>
</dbReference>
<comment type="similarity">
    <text evidence="3">Belongs to the 3-hydroxybenzoate 6-hydroxylase family.</text>
</comment>